<dbReference type="EMBL" id="BAAATR010000024">
    <property type="protein sequence ID" value="GAA2259511.1"/>
    <property type="molecule type" value="Genomic_DNA"/>
</dbReference>
<feature type="region of interest" description="Disordered" evidence="1">
    <location>
        <begin position="388"/>
        <end position="457"/>
    </location>
</feature>
<dbReference type="Proteomes" id="UP001500305">
    <property type="component" value="Unassembled WGS sequence"/>
</dbReference>
<proteinExistence type="predicted"/>
<protein>
    <recommendedName>
        <fullName evidence="4">Lipoprotein</fullName>
    </recommendedName>
</protein>
<feature type="region of interest" description="Disordered" evidence="1">
    <location>
        <begin position="1"/>
        <end position="20"/>
    </location>
</feature>
<evidence type="ECO:0000256" key="1">
    <source>
        <dbReference type="SAM" id="MobiDB-lite"/>
    </source>
</evidence>
<feature type="compositionally biased region" description="Low complexity" evidence="1">
    <location>
        <begin position="394"/>
        <end position="415"/>
    </location>
</feature>
<keyword evidence="3" id="KW-1185">Reference proteome</keyword>
<feature type="compositionally biased region" description="Basic and acidic residues" evidence="1">
    <location>
        <begin position="441"/>
        <end position="450"/>
    </location>
</feature>
<comment type="caution">
    <text evidence="2">The sequence shown here is derived from an EMBL/GenBank/DDBJ whole genome shotgun (WGS) entry which is preliminary data.</text>
</comment>
<sequence>MPAAAPNCGPGAPRSTGETQINTARRGVGRTAVASTACTVVLATGLAACGTVKELGAADKVSTAFGKLGDGKSLKVEVSVDATAAQLLAFSRAVDPGKPMDQKSAEAVTGLSLSYSMSADKPLKELDTFKKAKGSGDYNALYSDPAVNFSYALAGKDGKVYADVRKVGDRAYEKFDIEGFLALVGQDPAAIRKLADRLPADDKAAREALAGHWISFDAKAMEQLGKSSGKAAPTTAPTLDASTARDFGKSVRDILSKRLSFEDKGGKDGADHIVASAPARGLAEDLLKAVGPLSAKTPGLAGLPVGKPSLLPDRRLDLDLYVKDGALSSATFDVAQLSEKAGRDVHLPVKVAFGQDATAAQAPSGATEFTAADIRGAMTAVLMAAVSGADDDQPGPATGEEPAPGTSAAPVAPGDAGAGAGSGEGEGEGEGDGSKGSTSKLTDDQVKELAKAGGVSEETIRLMARSGDLTYQDFKDMFES</sequence>
<accession>A0ABN3EHS1</accession>
<gene>
    <name evidence="2" type="ORF">GCM10010430_49490</name>
</gene>
<evidence type="ECO:0000313" key="2">
    <source>
        <dbReference type="EMBL" id="GAA2259511.1"/>
    </source>
</evidence>
<evidence type="ECO:0008006" key="4">
    <source>
        <dbReference type="Google" id="ProtNLM"/>
    </source>
</evidence>
<organism evidence="2 3">
    <name type="scientific">Kitasatospora cystarginea</name>
    <dbReference type="NCBI Taxonomy" id="58350"/>
    <lineage>
        <taxon>Bacteria</taxon>
        <taxon>Bacillati</taxon>
        <taxon>Actinomycetota</taxon>
        <taxon>Actinomycetes</taxon>
        <taxon>Kitasatosporales</taxon>
        <taxon>Streptomycetaceae</taxon>
        <taxon>Kitasatospora</taxon>
    </lineage>
</organism>
<reference evidence="2 3" key="1">
    <citation type="journal article" date="2019" name="Int. J. Syst. Evol. Microbiol.">
        <title>The Global Catalogue of Microorganisms (GCM) 10K type strain sequencing project: providing services to taxonomists for standard genome sequencing and annotation.</title>
        <authorList>
            <consortium name="The Broad Institute Genomics Platform"/>
            <consortium name="The Broad Institute Genome Sequencing Center for Infectious Disease"/>
            <person name="Wu L."/>
            <person name="Ma J."/>
        </authorList>
    </citation>
    <scope>NUCLEOTIDE SEQUENCE [LARGE SCALE GENOMIC DNA]</scope>
    <source>
        <strain evidence="2 3">JCM 7356</strain>
    </source>
</reference>
<name>A0ABN3EHS1_9ACTN</name>
<evidence type="ECO:0000313" key="3">
    <source>
        <dbReference type="Proteomes" id="UP001500305"/>
    </source>
</evidence>
<feature type="compositionally biased region" description="Low complexity" evidence="1">
    <location>
        <begin position="1"/>
        <end position="13"/>
    </location>
</feature>